<dbReference type="OrthoDB" id="3253465at2759"/>
<sequence length="1333" mass="145540">MDAHLPAHIRNALQPNVRRAAQQASHMPRAPPSMMTGLRRQVAPPPPPPPPPPPLAPPPDPAPDAAANPVEGAEDDGEAEADDDADYMEIRLAATHLPPVFSQMAAAHVPDVGFQPPAVPEPAPATTDYTPVSLADIPVVGKRFGNPEILSKAEQTVRRAEERALAKLGMTSDQLVDSVRGSGDDVPSRVAPQTEAVKIRAAVRFEAYFERCYPGLPKEYAWHAKSILDLTLSWLDYQLVIVQNSMSRTEKLQSMTIAWWAHSHVSNIIRAAVDPVTKDRCAAEILVTHRLYDRMIDQVVALAKKYDLRRKRPNKLYFDYPEVGQIIGTVLGGRLSSNNWMRDCYRIQKVLVMFYCGSRPSTIGDINPRGQPDPARMLTLSSILWERVSEAMFIAQITFDSCKGALHSHNVREQVMNIRSVNRPEFVMFDLTIWLLATHYHEGYFGTKYGDTFIAFLQHPARERTYLPQFRKRAIFPAMNKGGRTFDYNQPCSARAITEAINHAAAAAMLPATGSYVLRRAGANWIAGVIGHVAALDFLNHRAVGETAILRNHYLRGAKDYDWTGIRFGVADGILPEKTEHQREGHLRISVAVDAICVAASRYTAAAQPGTAATASVEELTTFAARENHLEVNAAADSTMEQTQAIAARQAVVDKIYALFTGYDKQSVRPDAIRNMMNNAKISGHKTCYVDDTPENQALAQSLYDEYLVLNENCGKVRKTTRHQASRGAIKKRNKDAIDGVKKGTGEERAAAVHLLRDPSAPITNLILQSLAGDGRDPAELMPVLQDDEQGALLLKEAKQGRGNLNRLLTRRVGGDDEEEEADGDFSNLPPPSPHATLAGLDMVQAWFAFAAIVYGPFYTSAQEQPLIVMEGGKQKFVCNRCLILARHCEKNVIVSALYVPKFKGTYESLSAYGKHNKRLHHLWRQLILEIYRTKQGLACPAGDAFASDYVALVEHMHTNCARAQEYLAIYEDFKTINRSLAYSKDKSTGEHLGTLRGIGRASGKKGKSTTASKDATINKGKAGSSKGKGKARDNSDRGDVCKPPTPIRAAPRPPIVIRSASDEDIHGGPSAPYLLSPSASAETSTALGSGAQPPAVTDLTEVLPDCDLGGGLSAQGTDMLFDIAPPDVNIDPALMDSWLAFLDDDNTLGDAMIQDNSAALPVDTSSVDPIIAHHPDDSGDPHTPASQDLAAARGDSITPSSSPLPPTAAVLMQNALQRVDELIQDDVTDQRAHALRQFLEEALARPSDISVQDLQAHVLHVPADSSALQVHDALARAQALMSEYNGEDQAIAQAMAHAFEVAQRIPLTFGEDEVADALRGIDELYHTSFYDM</sequence>
<dbReference type="VEuPathDB" id="FungiDB:SCHCODRAFT_02637604"/>
<reference evidence="2 3" key="1">
    <citation type="journal article" date="2010" name="Nat. Biotechnol.">
        <title>Genome sequence of the model mushroom Schizophyllum commune.</title>
        <authorList>
            <person name="Ohm R.A."/>
            <person name="de Jong J.F."/>
            <person name="Lugones L.G."/>
            <person name="Aerts A."/>
            <person name="Kothe E."/>
            <person name="Stajich J.E."/>
            <person name="de Vries R.P."/>
            <person name="Record E."/>
            <person name="Levasseur A."/>
            <person name="Baker S.E."/>
            <person name="Bartholomew K.A."/>
            <person name="Coutinho P.M."/>
            <person name="Erdmann S."/>
            <person name="Fowler T.J."/>
            <person name="Gathman A.C."/>
            <person name="Lombard V."/>
            <person name="Henrissat B."/>
            <person name="Knabe N."/>
            <person name="Kuees U."/>
            <person name="Lilly W.W."/>
            <person name="Lindquist E."/>
            <person name="Lucas S."/>
            <person name="Magnuson J.K."/>
            <person name="Piumi F."/>
            <person name="Raudaskoski M."/>
            <person name="Salamov A."/>
            <person name="Schmutz J."/>
            <person name="Schwarze F.W.M.R."/>
            <person name="vanKuyk P.A."/>
            <person name="Horton J.S."/>
            <person name="Grigoriev I.V."/>
            <person name="Woesten H.A.B."/>
        </authorList>
    </citation>
    <scope>NUCLEOTIDE SEQUENCE [LARGE SCALE GENOMIC DNA]</scope>
    <source>
        <strain evidence="3">H4-8 / FGSC 9210</strain>
    </source>
</reference>
<proteinExistence type="predicted"/>
<dbReference type="InParanoid" id="D8QDE0"/>
<feature type="region of interest" description="Disordered" evidence="1">
    <location>
        <begin position="812"/>
        <end position="831"/>
    </location>
</feature>
<feature type="compositionally biased region" description="Low complexity" evidence="1">
    <location>
        <begin position="1009"/>
        <end position="1026"/>
    </location>
</feature>
<organism evidence="3">
    <name type="scientific">Schizophyllum commune (strain H4-8 / FGSC 9210)</name>
    <name type="common">Split gill fungus</name>
    <dbReference type="NCBI Taxonomy" id="578458"/>
    <lineage>
        <taxon>Eukaryota</taxon>
        <taxon>Fungi</taxon>
        <taxon>Dikarya</taxon>
        <taxon>Basidiomycota</taxon>
        <taxon>Agaricomycotina</taxon>
        <taxon>Agaricomycetes</taxon>
        <taxon>Agaricomycetidae</taxon>
        <taxon>Agaricales</taxon>
        <taxon>Schizophyllaceae</taxon>
        <taxon>Schizophyllum</taxon>
    </lineage>
</organism>
<feature type="compositionally biased region" description="Acidic residues" evidence="1">
    <location>
        <begin position="72"/>
        <end position="81"/>
    </location>
</feature>
<dbReference type="HOGENOM" id="CLU_258932_0_0_1"/>
<name>D8QDE0_SCHCM</name>
<protein>
    <submittedName>
        <fullName evidence="2">Uncharacterized protein</fullName>
    </submittedName>
</protein>
<accession>D8QDE0</accession>
<dbReference type="RefSeq" id="XP_003028565.1">
    <property type="nucleotide sequence ID" value="XM_003028519.1"/>
</dbReference>
<dbReference type="Proteomes" id="UP000007431">
    <property type="component" value="Unassembled WGS sequence"/>
</dbReference>
<feature type="region of interest" description="Disordered" evidence="1">
    <location>
        <begin position="10"/>
        <end position="81"/>
    </location>
</feature>
<feature type="compositionally biased region" description="Basic and acidic residues" evidence="1">
    <location>
        <begin position="1031"/>
        <end position="1041"/>
    </location>
</feature>
<dbReference type="EMBL" id="GL377310">
    <property type="protein sequence ID" value="EFI93662.1"/>
    <property type="molecule type" value="Genomic_DNA"/>
</dbReference>
<feature type="non-terminal residue" evidence="2">
    <location>
        <position position="1333"/>
    </location>
</feature>
<evidence type="ECO:0000313" key="2">
    <source>
        <dbReference type="EMBL" id="EFI93662.1"/>
    </source>
</evidence>
<keyword evidence="3" id="KW-1185">Reference proteome</keyword>
<feature type="region of interest" description="Disordered" evidence="1">
    <location>
        <begin position="993"/>
        <end position="1055"/>
    </location>
</feature>
<feature type="compositionally biased region" description="Pro residues" evidence="1">
    <location>
        <begin position="43"/>
        <end position="62"/>
    </location>
</feature>
<evidence type="ECO:0000256" key="1">
    <source>
        <dbReference type="SAM" id="MobiDB-lite"/>
    </source>
</evidence>
<dbReference type="GeneID" id="9590364"/>
<dbReference type="KEGG" id="scm:SCHCO_02637604"/>
<feature type="compositionally biased region" description="Pro residues" evidence="1">
    <location>
        <begin position="1044"/>
        <end position="1055"/>
    </location>
</feature>
<gene>
    <name evidence="2" type="ORF">SCHCODRAFT_111881</name>
</gene>
<dbReference type="eggNOG" id="ENOG502QZII">
    <property type="taxonomic scope" value="Eukaryota"/>
</dbReference>
<evidence type="ECO:0000313" key="3">
    <source>
        <dbReference type="Proteomes" id="UP000007431"/>
    </source>
</evidence>